<dbReference type="InterPro" id="IPR051499">
    <property type="entry name" value="Phosducin-like_reg"/>
</dbReference>
<gene>
    <name evidence="5" type="ORF">BDY17DRAFT_321140</name>
</gene>
<dbReference type="InterPro" id="IPR023196">
    <property type="entry name" value="Phosducin_N_dom_sf"/>
</dbReference>
<feature type="compositionally biased region" description="Polar residues" evidence="3">
    <location>
        <begin position="56"/>
        <end position="75"/>
    </location>
</feature>
<dbReference type="RefSeq" id="XP_033592903.1">
    <property type="nucleotide sequence ID" value="XM_033736561.1"/>
</dbReference>
<dbReference type="InterPro" id="IPR024253">
    <property type="entry name" value="Phosducin_thioredoxin-like_dom"/>
</dbReference>
<dbReference type="PANTHER" id="PTHR46052">
    <property type="entry name" value="PHOSDUCIN-LIKE PROTEIN"/>
    <property type="match status" value="1"/>
</dbReference>
<comment type="similarity">
    <text evidence="1">Belongs to the phosducin family.</text>
</comment>
<feature type="compositionally biased region" description="Basic and acidic residues" evidence="3">
    <location>
        <begin position="19"/>
        <end position="28"/>
    </location>
</feature>
<dbReference type="OrthoDB" id="70588at2759"/>
<evidence type="ECO:0000256" key="1">
    <source>
        <dbReference type="ARBA" id="ARBA00009686"/>
    </source>
</evidence>
<dbReference type="CDD" id="cd02987">
    <property type="entry name" value="Phd_like_Phd"/>
    <property type="match status" value="1"/>
</dbReference>
<keyword evidence="2" id="KW-0597">Phosphoprotein</keyword>
<dbReference type="Pfam" id="PF02114">
    <property type="entry name" value="Phosducin"/>
    <property type="match status" value="1"/>
</dbReference>
<sequence>MATEEFNQLLNGSSSRLTNHPEDNDVAERLSSTHLSSDEDDRAPAATQHPEDDNEPLSSRPYNTVVPQRRYQANTGPKGVIADAQKFREARRGVNGAQRMNGGSGIAQQEDKDAGKKFGDREKAEKGERSDDDFDGLDDDEDDEFMARWRSSRMQEMRKGGASAYKTQTTQRGARTYGSLSTVDAAGYLHAVDHSPPGTLVLVYIYDDDSDVSIAIEEALRDLAQMRPSVRFVRLHFVEAEMEPAGVPALLAYVDGEKFAGLVPVVDELPDEGELSAETLEGVLRRHRILR</sequence>
<dbReference type="GO" id="GO:0008277">
    <property type="term" value="P:regulation of G protein-coupled receptor signaling pathway"/>
    <property type="evidence" value="ECO:0007669"/>
    <property type="project" value="InterPro"/>
</dbReference>
<feature type="compositionally biased region" description="Basic and acidic residues" evidence="3">
    <location>
        <begin position="109"/>
        <end position="129"/>
    </location>
</feature>
<protein>
    <submittedName>
        <fullName evidence="5">Phosducin</fullName>
    </submittedName>
</protein>
<dbReference type="Gene3D" id="1.10.168.10">
    <property type="entry name" value="Phosducin, domain 2"/>
    <property type="match status" value="1"/>
</dbReference>
<evidence type="ECO:0000259" key="4">
    <source>
        <dbReference type="Pfam" id="PF02114"/>
    </source>
</evidence>
<dbReference type="EMBL" id="MU001632">
    <property type="protein sequence ID" value="KAF2486334.1"/>
    <property type="molecule type" value="Genomic_DNA"/>
</dbReference>
<evidence type="ECO:0000256" key="3">
    <source>
        <dbReference type="SAM" id="MobiDB-lite"/>
    </source>
</evidence>
<feature type="compositionally biased region" description="Acidic residues" evidence="3">
    <location>
        <begin position="130"/>
        <end position="143"/>
    </location>
</feature>
<accession>A0A6A6Q2W5</accession>
<reference evidence="5" key="1">
    <citation type="journal article" date="2020" name="Stud. Mycol.">
        <title>101 Dothideomycetes genomes: a test case for predicting lifestyles and emergence of pathogens.</title>
        <authorList>
            <person name="Haridas S."/>
            <person name="Albert R."/>
            <person name="Binder M."/>
            <person name="Bloem J."/>
            <person name="Labutti K."/>
            <person name="Salamov A."/>
            <person name="Andreopoulos B."/>
            <person name="Baker S."/>
            <person name="Barry K."/>
            <person name="Bills G."/>
            <person name="Bluhm B."/>
            <person name="Cannon C."/>
            <person name="Castanera R."/>
            <person name="Culley D."/>
            <person name="Daum C."/>
            <person name="Ezra D."/>
            <person name="Gonzalez J."/>
            <person name="Henrissat B."/>
            <person name="Kuo A."/>
            <person name="Liang C."/>
            <person name="Lipzen A."/>
            <person name="Lutzoni F."/>
            <person name="Magnuson J."/>
            <person name="Mondo S."/>
            <person name="Nolan M."/>
            <person name="Ohm R."/>
            <person name="Pangilinan J."/>
            <person name="Park H.-J."/>
            <person name="Ramirez L."/>
            <person name="Alfaro M."/>
            <person name="Sun H."/>
            <person name="Tritt A."/>
            <person name="Yoshinaga Y."/>
            <person name="Zwiers L.-H."/>
            <person name="Turgeon B."/>
            <person name="Goodwin S."/>
            <person name="Spatafora J."/>
            <person name="Crous P."/>
            <person name="Grigoriev I."/>
        </authorList>
    </citation>
    <scope>NUCLEOTIDE SEQUENCE</scope>
    <source>
        <strain evidence="5">CBS 113389</strain>
    </source>
</reference>
<feature type="region of interest" description="Disordered" evidence="3">
    <location>
        <begin position="1"/>
        <end position="143"/>
    </location>
</feature>
<dbReference type="Gene3D" id="3.40.30.10">
    <property type="entry name" value="Glutaredoxin"/>
    <property type="match status" value="1"/>
</dbReference>
<name>A0A6A6Q2W5_9PEZI</name>
<dbReference type="AlphaFoldDB" id="A0A6A6Q2W5"/>
<dbReference type="InterPro" id="IPR036249">
    <property type="entry name" value="Thioredoxin-like_sf"/>
</dbReference>
<keyword evidence="6" id="KW-1185">Reference proteome</keyword>
<proteinExistence type="inferred from homology"/>
<feature type="compositionally biased region" description="Polar residues" evidence="3">
    <location>
        <begin position="1"/>
        <end position="18"/>
    </location>
</feature>
<dbReference type="PANTHER" id="PTHR46052:SF1">
    <property type="entry name" value="PHOSDUCIN-LIKE PROTEIN"/>
    <property type="match status" value="1"/>
</dbReference>
<dbReference type="InterPro" id="IPR001200">
    <property type="entry name" value="Phosducin"/>
</dbReference>
<dbReference type="SUPFAM" id="SSF52833">
    <property type="entry name" value="Thioredoxin-like"/>
    <property type="match status" value="1"/>
</dbReference>
<evidence type="ECO:0000256" key="2">
    <source>
        <dbReference type="ARBA" id="ARBA00022553"/>
    </source>
</evidence>
<feature type="domain" description="Phosducin" evidence="4">
    <location>
        <begin position="72"/>
        <end position="285"/>
    </location>
</feature>
<evidence type="ECO:0000313" key="6">
    <source>
        <dbReference type="Proteomes" id="UP000799767"/>
    </source>
</evidence>
<organism evidence="5 6">
    <name type="scientific">Neohortaea acidophila</name>
    <dbReference type="NCBI Taxonomy" id="245834"/>
    <lineage>
        <taxon>Eukaryota</taxon>
        <taxon>Fungi</taxon>
        <taxon>Dikarya</taxon>
        <taxon>Ascomycota</taxon>
        <taxon>Pezizomycotina</taxon>
        <taxon>Dothideomycetes</taxon>
        <taxon>Dothideomycetidae</taxon>
        <taxon>Mycosphaerellales</taxon>
        <taxon>Teratosphaeriaceae</taxon>
        <taxon>Neohortaea</taxon>
    </lineage>
</organism>
<dbReference type="GeneID" id="54477563"/>
<evidence type="ECO:0000313" key="5">
    <source>
        <dbReference type="EMBL" id="KAF2486334.1"/>
    </source>
</evidence>
<dbReference type="Proteomes" id="UP000799767">
    <property type="component" value="Unassembled WGS sequence"/>
</dbReference>